<sequence length="150" mass="17150">MSRTSTVAFKIYREFAVRSVQQIFCGGWGGVWNPHPTLLDSCMGKTDAEAQVLRMMVTNRDKPLEERTGLVDSKFVSMVQGHFPVTHLSECIQFVLQDISLQKGECRKQLANRKQIFKTYTGKDLIQEATEGNTILFILNHRQFCSIFTE</sequence>
<dbReference type="EMBL" id="JH818738">
    <property type="protein sequence ID" value="EKC41589.1"/>
    <property type="molecule type" value="Genomic_DNA"/>
</dbReference>
<accession>K1RD62</accession>
<gene>
    <name evidence="1" type="ORF">CGI_10025045</name>
</gene>
<dbReference type="InParanoid" id="K1RD62"/>
<evidence type="ECO:0000313" key="1">
    <source>
        <dbReference type="EMBL" id="EKC41589.1"/>
    </source>
</evidence>
<dbReference type="AlphaFoldDB" id="K1RD62"/>
<organism evidence="1">
    <name type="scientific">Magallana gigas</name>
    <name type="common">Pacific oyster</name>
    <name type="synonym">Crassostrea gigas</name>
    <dbReference type="NCBI Taxonomy" id="29159"/>
    <lineage>
        <taxon>Eukaryota</taxon>
        <taxon>Metazoa</taxon>
        <taxon>Spiralia</taxon>
        <taxon>Lophotrochozoa</taxon>
        <taxon>Mollusca</taxon>
        <taxon>Bivalvia</taxon>
        <taxon>Autobranchia</taxon>
        <taxon>Pteriomorphia</taxon>
        <taxon>Ostreida</taxon>
        <taxon>Ostreoidea</taxon>
        <taxon>Ostreidae</taxon>
        <taxon>Magallana</taxon>
    </lineage>
</organism>
<name>K1RD62_MAGGI</name>
<dbReference type="HOGENOM" id="CLU_1742323_0_0_1"/>
<protein>
    <submittedName>
        <fullName evidence="1">Uncharacterized protein</fullName>
    </submittedName>
</protein>
<proteinExistence type="predicted"/>
<reference evidence="1" key="1">
    <citation type="journal article" date="2012" name="Nature">
        <title>The oyster genome reveals stress adaptation and complexity of shell formation.</title>
        <authorList>
            <person name="Zhang G."/>
            <person name="Fang X."/>
            <person name="Guo X."/>
            <person name="Li L."/>
            <person name="Luo R."/>
            <person name="Xu F."/>
            <person name="Yang P."/>
            <person name="Zhang L."/>
            <person name="Wang X."/>
            <person name="Qi H."/>
            <person name="Xiong Z."/>
            <person name="Que H."/>
            <person name="Xie Y."/>
            <person name="Holland P.W."/>
            <person name="Paps J."/>
            <person name="Zhu Y."/>
            <person name="Wu F."/>
            <person name="Chen Y."/>
            <person name="Wang J."/>
            <person name="Peng C."/>
            <person name="Meng J."/>
            <person name="Yang L."/>
            <person name="Liu J."/>
            <person name="Wen B."/>
            <person name="Zhang N."/>
            <person name="Huang Z."/>
            <person name="Zhu Q."/>
            <person name="Feng Y."/>
            <person name="Mount A."/>
            <person name="Hedgecock D."/>
            <person name="Xu Z."/>
            <person name="Liu Y."/>
            <person name="Domazet-Loso T."/>
            <person name="Du Y."/>
            <person name="Sun X."/>
            <person name="Zhang S."/>
            <person name="Liu B."/>
            <person name="Cheng P."/>
            <person name="Jiang X."/>
            <person name="Li J."/>
            <person name="Fan D."/>
            <person name="Wang W."/>
            <person name="Fu W."/>
            <person name="Wang T."/>
            <person name="Wang B."/>
            <person name="Zhang J."/>
            <person name="Peng Z."/>
            <person name="Li Y."/>
            <person name="Li N."/>
            <person name="Wang J."/>
            <person name="Chen M."/>
            <person name="He Y."/>
            <person name="Tan F."/>
            <person name="Song X."/>
            <person name="Zheng Q."/>
            <person name="Huang R."/>
            <person name="Yang H."/>
            <person name="Du X."/>
            <person name="Chen L."/>
            <person name="Yang M."/>
            <person name="Gaffney P.M."/>
            <person name="Wang S."/>
            <person name="Luo L."/>
            <person name="She Z."/>
            <person name="Ming Y."/>
            <person name="Huang W."/>
            <person name="Zhang S."/>
            <person name="Huang B."/>
            <person name="Zhang Y."/>
            <person name="Qu T."/>
            <person name="Ni P."/>
            <person name="Miao G."/>
            <person name="Wang J."/>
            <person name="Wang Q."/>
            <person name="Steinberg C.E."/>
            <person name="Wang H."/>
            <person name="Li N."/>
            <person name="Qian L."/>
            <person name="Zhang G."/>
            <person name="Li Y."/>
            <person name="Yang H."/>
            <person name="Liu X."/>
            <person name="Wang J."/>
            <person name="Yin Y."/>
            <person name="Wang J."/>
        </authorList>
    </citation>
    <scope>NUCLEOTIDE SEQUENCE [LARGE SCALE GENOMIC DNA]</scope>
    <source>
        <strain evidence="1">05x7-T-G4-1.051#20</strain>
    </source>
</reference>